<accession>A0AAX6F277</accession>
<evidence type="ECO:0000313" key="6">
    <source>
        <dbReference type="EMBL" id="KAJ6810446.1"/>
    </source>
</evidence>
<dbReference type="PANTHER" id="PTHR12446:SF34">
    <property type="entry name" value="PROTEIN LIN-54 HOMOLOG"/>
    <property type="match status" value="1"/>
</dbReference>
<dbReference type="InterPro" id="IPR005172">
    <property type="entry name" value="CRC"/>
</dbReference>
<keyword evidence="7" id="KW-1185">Reference proteome</keyword>
<reference evidence="6" key="2">
    <citation type="submission" date="2023-04" db="EMBL/GenBank/DDBJ databases">
        <authorList>
            <person name="Bruccoleri R.E."/>
            <person name="Oakeley E.J."/>
            <person name="Faust A.-M."/>
            <person name="Dessus-Babus S."/>
            <person name="Altorfer M."/>
            <person name="Burckhardt D."/>
            <person name="Oertli M."/>
            <person name="Naumann U."/>
            <person name="Petersen F."/>
            <person name="Wong J."/>
        </authorList>
    </citation>
    <scope>NUCLEOTIDE SEQUENCE</scope>
    <source>
        <strain evidence="6">GSM-AAB239-AS_SAM_17_03QT</strain>
        <tissue evidence="6">Leaf</tissue>
    </source>
</reference>
<name>A0AAX6F277_IRIPA</name>
<feature type="compositionally biased region" description="Low complexity" evidence="4">
    <location>
        <begin position="27"/>
        <end position="60"/>
    </location>
</feature>
<comment type="caution">
    <text evidence="6">The sequence shown here is derived from an EMBL/GenBank/DDBJ whole genome shotgun (WGS) entry which is preliminary data.</text>
</comment>
<feature type="compositionally biased region" description="Basic and acidic residues" evidence="4">
    <location>
        <begin position="391"/>
        <end position="406"/>
    </location>
</feature>
<proteinExistence type="inferred from homology"/>
<organism evidence="6 7">
    <name type="scientific">Iris pallida</name>
    <name type="common">Sweet iris</name>
    <dbReference type="NCBI Taxonomy" id="29817"/>
    <lineage>
        <taxon>Eukaryota</taxon>
        <taxon>Viridiplantae</taxon>
        <taxon>Streptophyta</taxon>
        <taxon>Embryophyta</taxon>
        <taxon>Tracheophyta</taxon>
        <taxon>Spermatophyta</taxon>
        <taxon>Magnoliopsida</taxon>
        <taxon>Liliopsida</taxon>
        <taxon>Asparagales</taxon>
        <taxon>Iridaceae</taxon>
        <taxon>Iridoideae</taxon>
        <taxon>Irideae</taxon>
        <taxon>Iris</taxon>
    </lineage>
</organism>
<feature type="domain" description="CRC" evidence="5">
    <location>
        <begin position="93"/>
        <end position="217"/>
    </location>
</feature>
<protein>
    <submittedName>
        <fullName evidence="6">Protein tesmin/TSO1-like CXC 5 isoform X1</fullName>
    </submittedName>
</protein>
<evidence type="ECO:0000256" key="2">
    <source>
        <dbReference type="ARBA" id="ARBA00007267"/>
    </source>
</evidence>
<evidence type="ECO:0000259" key="5">
    <source>
        <dbReference type="PROSITE" id="PS51634"/>
    </source>
</evidence>
<sequence length="566" mass="61778">MEQGAQSASSGPSDFPPKKLVRQLDFTGGAAPAPAPTKTAAESENPKQQQPPLAPRPAILPITRPSIPIAVKPESPKSRPRHVFEVKDGTPTRKKNCNCKHSKCLKLYCECFASGVYCDGCNCANCCNNVENEAARQEAVEATLERNPNAFRPKIASSPHAIRDSREESGELALVGKHNKGCHCKKSGCLKKYCECFQANILCSENCKCMDCKNFEGSEERRALSHGDHGSTMTYVQQAANAVFNGAIGTSVYGTPSASKKRKHQDIYFGTSVKDQPIHRLAQFPQSSHLKPHGHAAFVSLPVGHAINSVPLGFSRFTYRSPLADIVQNDDAKELCRMLVLVSGEAAKSYSDRKAKEEKKLAEMDHMDNSLASSSHDRDEIQKLPDVQKVSADDRSSSNHADKTCTEESDSDCVDGKKGGRPMSPGTLELMCDEQDTIFMSSRNPSASPRLVNNQSIPEVYVEQERSVLTAFLDSLLKLINCGRMRESKFSSMMAMNSESPNIQEPFVNGIGRSSVLSAVLVSQAPEAVNAVPAASNNHCPPKPVQHKIENGDIKSKVENTRYVEK</sequence>
<dbReference type="Proteomes" id="UP001140949">
    <property type="component" value="Unassembled WGS sequence"/>
</dbReference>
<dbReference type="EMBL" id="JANAVB010032419">
    <property type="protein sequence ID" value="KAJ6810446.1"/>
    <property type="molecule type" value="Genomic_DNA"/>
</dbReference>
<dbReference type="InterPro" id="IPR028307">
    <property type="entry name" value="Lin-54_fam"/>
</dbReference>
<dbReference type="GO" id="GO:0005634">
    <property type="term" value="C:nucleus"/>
    <property type="evidence" value="ECO:0007669"/>
    <property type="project" value="UniProtKB-SubCell"/>
</dbReference>
<dbReference type="GO" id="GO:0006355">
    <property type="term" value="P:regulation of DNA-templated transcription"/>
    <property type="evidence" value="ECO:0007669"/>
    <property type="project" value="TreeGrafter"/>
</dbReference>
<dbReference type="PROSITE" id="PS51634">
    <property type="entry name" value="CRC"/>
    <property type="match status" value="1"/>
</dbReference>
<gene>
    <name evidence="6" type="ORF">M6B38_156350</name>
</gene>
<evidence type="ECO:0000313" key="7">
    <source>
        <dbReference type="Proteomes" id="UP001140949"/>
    </source>
</evidence>
<feature type="region of interest" description="Disordered" evidence="4">
    <location>
        <begin position="533"/>
        <end position="552"/>
    </location>
</feature>
<feature type="compositionally biased region" description="Polar residues" evidence="4">
    <location>
        <begin position="1"/>
        <end position="12"/>
    </location>
</feature>
<evidence type="ECO:0000256" key="3">
    <source>
        <dbReference type="ARBA" id="ARBA00023242"/>
    </source>
</evidence>
<evidence type="ECO:0000256" key="4">
    <source>
        <dbReference type="SAM" id="MobiDB-lite"/>
    </source>
</evidence>
<dbReference type="SMART" id="SM01114">
    <property type="entry name" value="CXC"/>
    <property type="match status" value="2"/>
</dbReference>
<dbReference type="Pfam" id="PF03638">
    <property type="entry name" value="TCR"/>
    <property type="match status" value="2"/>
</dbReference>
<dbReference type="InterPro" id="IPR033467">
    <property type="entry name" value="Tesmin/TSO1-like_CXC"/>
</dbReference>
<dbReference type="PANTHER" id="PTHR12446">
    <property type="entry name" value="TESMIN/TSO1-RELATED"/>
    <property type="match status" value="1"/>
</dbReference>
<feature type="region of interest" description="Disordered" evidence="4">
    <location>
        <begin position="385"/>
        <end position="426"/>
    </location>
</feature>
<dbReference type="AlphaFoldDB" id="A0AAX6F277"/>
<evidence type="ECO:0000256" key="1">
    <source>
        <dbReference type="ARBA" id="ARBA00004123"/>
    </source>
</evidence>
<feature type="region of interest" description="Disordered" evidence="4">
    <location>
        <begin position="1"/>
        <end position="60"/>
    </location>
</feature>
<comment type="similarity">
    <text evidence="2">Belongs to the lin-54 family.</text>
</comment>
<keyword evidence="3" id="KW-0539">Nucleus</keyword>
<reference evidence="6" key="1">
    <citation type="journal article" date="2023" name="GigaByte">
        <title>Genome assembly of the bearded iris, Iris pallida Lam.</title>
        <authorList>
            <person name="Bruccoleri R.E."/>
            <person name="Oakeley E.J."/>
            <person name="Faust A.M.E."/>
            <person name="Altorfer M."/>
            <person name="Dessus-Babus S."/>
            <person name="Burckhardt D."/>
            <person name="Oertli M."/>
            <person name="Naumann U."/>
            <person name="Petersen F."/>
            <person name="Wong J."/>
        </authorList>
    </citation>
    <scope>NUCLEOTIDE SEQUENCE</scope>
    <source>
        <strain evidence="6">GSM-AAB239-AS_SAM_17_03QT</strain>
    </source>
</reference>
<comment type="subcellular location">
    <subcellularLocation>
        <location evidence="1">Nucleus</location>
    </subcellularLocation>
</comment>